<evidence type="ECO:0000256" key="2">
    <source>
        <dbReference type="ARBA" id="ARBA00005046"/>
    </source>
</evidence>
<dbReference type="SMART" id="SM00852">
    <property type="entry name" value="MoCF_biosynth"/>
    <property type="match status" value="1"/>
</dbReference>
<dbReference type="InterPro" id="IPR036425">
    <property type="entry name" value="MoaB/Mog-like_dom_sf"/>
</dbReference>
<dbReference type="InterPro" id="IPR036688">
    <property type="entry name" value="MoeA_C_domain_IV_sf"/>
</dbReference>
<dbReference type="InterPro" id="IPR038987">
    <property type="entry name" value="MoeA-like"/>
</dbReference>
<comment type="similarity">
    <text evidence="3 6">Belongs to the MoeA family.</text>
</comment>
<name>A0ABT5YPB7_9PROT</name>
<proteinExistence type="inferred from homology"/>
<dbReference type="InterPro" id="IPR005111">
    <property type="entry name" value="MoeA_C_domain_IV"/>
</dbReference>
<dbReference type="EC" id="2.10.1.1" evidence="6"/>
<dbReference type="InterPro" id="IPR001453">
    <property type="entry name" value="MoaB/Mog_dom"/>
</dbReference>
<keyword evidence="6" id="KW-0808">Transferase</keyword>
<accession>A0ABT5YPB7</accession>
<reference evidence="8 9" key="1">
    <citation type="submission" date="2023-03" db="EMBL/GenBank/DDBJ databases">
        <title>Fodinicurvata sp. CAU 1616 isolated from sea sendiment.</title>
        <authorList>
            <person name="Kim W."/>
        </authorList>
    </citation>
    <scope>NUCLEOTIDE SEQUENCE [LARGE SCALE GENOMIC DNA]</scope>
    <source>
        <strain evidence="8 9">CAU 1616</strain>
    </source>
</reference>
<keyword evidence="9" id="KW-1185">Reference proteome</keyword>
<dbReference type="Gene3D" id="2.170.190.11">
    <property type="entry name" value="Molybdopterin biosynthesis moea protein, domain 3"/>
    <property type="match status" value="1"/>
</dbReference>
<dbReference type="CDD" id="cd00887">
    <property type="entry name" value="MoeA"/>
    <property type="match status" value="1"/>
</dbReference>
<dbReference type="Gene3D" id="3.40.980.10">
    <property type="entry name" value="MoaB/Mog-like domain"/>
    <property type="match status" value="1"/>
</dbReference>
<dbReference type="SUPFAM" id="SSF63882">
    <property type="entry name" value="MoeA N-terminal region -like"/>
    <property type="match status" value="1"/>
</dbReference>
<dbReference type="NCBIfam" id="NF045515">
    <property type="entry name" value="Glp_gephyrin"/>
    <property type="match status" value="1"/>
</dbReference>
<dbReference type="PANTHER" id="PTHR10192:SF5">
    <property type="entry name" value="GEPHYRIN"/>
    <property type="match status" value="1"/>
</dbReference>
<comment type="catalytic activity">
    <reaction evidence="5">
        <text>adenylyl-molybdopterin + molybdate = Mo-molybdopterin + AMP + H(+)</text>
        <dbReference type="Rhea" id="RHEA:35047"/>
        <dbReference type="ChEBI" id="CHEBI:15378"/>
        <dbReference type="ChEBI" id="CHEBI:36264"/>
        <dbReference type="ChEBI" id="CHEBI:62727"/>
        <dbReference type="ChEBI" id="CHEBI:71302"/>
        <dbReference type="ChEBI" id="CHEBI:456215"/>
        <dbReference type="EC" id="2.10.1.1"/>
    </reaction>
</comment>
<keyword evidence="6" id="KW-0479">Metal-binding</keyword>
<dbReference type="Pfam" id="PF03453">
    <property type="entry name" value="MoeA_N"/>
    <property type="match status" value="1"/>
</dbReference>
<comment type="pathway">
    <text evidence="2 6">Cofactor biosynthesis; molybdopterin biosynthesis.</text>
</comment>
<keyword evidence="6" id="KW-0500">Molybdenum</keyword>
<evidence type="ECO:0000256" key="4">
    <source>
        <dbReference type="ARBA" id="ARBA00023150"/>
    </source>
</evidence>
<gene>
    <name evidence="8" type="ORF">P2G67_12570</name>
</gene>
<comment type="function">
    <text evidence="1 6">Catalyzes the insertion of molybdate into adenylated molybdopterin with the concomitant release of AMP.</text>
</comment>
<dbReference type="Pfam" id="PF00994">
    <property type="entry name" value="MoCF_biosynth"/>
    <property type="match status" value="1"/>
</dbReference>
<dbReference type="SUPFAM" id="SSF53218">
    <property type="entry name" value="Molybdenum cofactor biosynthesis proteins"/>
    <property type="match status" value="1"/>
</dbReference>
<dbReference type="Gene3D" id="3.90.105.10">
    <property type="entry name" value="Molybdopterin biosynthesis moea protein, domain 2"/>
    <property type="match status" value="1"/>
</dbReference>
<dbReference type="Gene3D" id="2.40.340.10">
    <property type="entry name" value="MoeA, C-terminal, domain IV"/>
    <property type="match status" value="1"/>
</dbReference>
<evidence type="ECO:0000313" key="9">
    <source>
        <dbReference type="Proteomes" id="UP001215503"/>
    </source>
</evidence>
<comment type="caution">
    <text evidence="8">The sequence shown here is derived from an EMBL/GenBank/DDBJ whole genome shotgun (WGS) entry which is preliminary data.</text>
</comment>
<evidence type="ECO:0000256" key="6">
    <source>
        <dbReference type="RuleBase" id="RU365090"/>
    </source>
</evidence>
<protein>
    <recommendedName>
        <fullName evidence="6">Molybdopterin molybdenumtransferase</fullName>
        <ecNumber evidence="6">2.10.1.1</ecNumber>
    </recommendedName>
</protein>
<evidence type="ECO:0000259" key="7">
    <source>
        <dbReference type="SMART" id="SM00852"/>
    </source>
</evidence>
<comment type="cofactor">
    <cofactor evidence="6">
        <name>Mg(2+)</name>
        <dbReference type="ChEBI" id="CHEBI:18420"/>
    </cofactor>
</comment>
<sequence length="409" mass="42993">MVMISVEEARARILEAFSPLPTEVVAIDQALGRVLATPVTARTTQPPKAVSAMDGYAVKAVDVAQVPVRLRVVGAAPAGGDHEGILQSGEAVRIFTGGPLPRGADAIVIQEDTDSGEDSEGSWVEVRVTVPEGHYVRPAGLDFSAGDRGPAAGQRLGVRDIGLAAAMDQPWLTVHRKPRVAILATGDEVVMPGEPRGPNQIVSSNGLALQALVRSCGGEALNLGIAEDNRDSLLRLAAGAQGADLLVTTGGASVGEHDLIRSVLGEDGLELNFWKIAMRPGKPLLFGQLRETPLLGLPGNPVSSLVCGLIFLRPILARLQGLDSDERTVTARLGKALPANDKRQDYLRTRLTEEADGSLIALPFNRQDSSMMATLAQADGLLIRAPFAPAVEPGELVSVLPLAETWSGL</sequence>
<feature type="domain" description="MoaB/Mog" evidence="7">
    <location>
        <begin position="181"/>
        <end position="318"/>
    </location>
</feature>
<dbReference type="InterPro" id="IPR008284">
    <property type="entry name" value="MoCF_biosynth_CS"/>
</dbReference>
<dbReference type="InterPro" id="IPR005110">
    <property type="entry name" value="MoeA_linker/N"/>
</dbReference>
<evidence type="ECO:0000256" key="5">
    <source>
        <dbReference type="ARBA" id="ARBA00047317"/>
    </source>
</evidence>
<dbReference type="SUPFAM" id="SSF63867">
    <property type="entry name" value="MoeA C-terminal domain-like"/>
    <property type="match status" value="1"/>
</dbReference>
<keyword evidence="6" id="KW-0460">Magnesium</keyword>
<dbReference type="Proteomes" id="UP001215503">
    <property type="component" value="Unassembled WGS sequence"/>
</dbReference>
<dbReference type="InterPro" id="IPR036135">
    <property type="entry name" value="MoeA_linker/N_sf"/>
</dbReference>
<evidence type="ECO:0000256" key="1">
    <source>
        <dbReference type="ARBA" id="ARBA00002901"/>
    </source>
</evidence>
<dbReference type="EMBL" id="JARHUD010000007">
    <property type="protein sequence ID" value="MDF2096810.1"/>
    <property type="molecule type" value="Genomic_DNA"/>
</dbReference>
<dbReference type="PANTHER" id="PTHR10192">
    <property type="entry name" value="MOLYBDOPTERIN BIOSYNTHESIS PROTEIN"/>
    <property type="match status" value="1"/>
</dbReference>
<keyword evidence="4 6" id="KW-0501">Molybdenum cofactor biosynthesis</keyword>
<evidence type="ECO:0000256" key="3">
    <source>
        <dbReference type="ARBA" id="ARBA00010763"/>
    </source>
</evidence>
<organism evidence="8 9">
    <name type="scientific">Aquibaculum arenosum</name>
    <dbReference type="NCBI Taxonomy" id="3032591"/>
    <lineage>
        <taxon>Bacteria</taxon>
        <taxon>Pseudomonadati</taxon>
        <taxon>Pseudomonadota</taxon>
        <taxon>Alphaproteobacteria</taxon>
        <taxon>Rhodospirillales</taxon>
        <taxon>Rhodovibrionaceae</taxon>
        <taxon>Aquibaculum</taxon>
    </lineage>
</organism>
<dbReference type="PROSITE" id="PS01079">
    <property type="entry name" value="MOCF_BIOSYNTHESIS_2"/>
    <property type="match status" value="1"/>
</dbReference>
<evidence type="ECO:0000313" key="8">
    <source>
        <dbReference type="EMBL" id="MDF2096810.1"/>
    </source>
</evidence>
<dbReference type="Pfam" id="PF03454">
    <property type="entry name" value="MoeA_C"/>
    <property type="match status" value="1"/>
</dbReference>